<dbReference type="InterPro" id="IPR011051">
    <property type="entry name" value="RmlC_Cupin_sf"/>
</dbReference>
<keyword evidence="3" id="KW-1185">Reference proteome</keyword>
<dbReference type="InterPro" id="IPR021120">
    <property type="entry name" value="KduI/IolB_isomerase"/>
</dbReference>
<dbReference type="Proteomes" id="UP000655751">
    <property type="component" value="Unassembled WGS sequence"/>
</dbReference>
<organism evidence="2 3">
    <name type="scientific">Nocardia bovistercoris</name>
    <dbReference type="NCBI Taxonomy" id="2785916"/>
    <lineage>
        <taxon>Bacteria</taxon>
        <taxon>Bacillati</taxon>
        <taxon>Actinomycetota</taxon>
        <taxon>Actinomycetes</taxon>
        <taxon>Mycobacteriales</taxon>
        <taxon>Nocardiaceae</taxon>
        <taxon>Nocardia</taxon>
    </lineage>
</organism>
<dbReference type="GO" id="GO:0019310">
    <property type="term" value="P:inositol catabolic process"/>
    <property type="evidence" value="ECO:0007669"/>
    <property type="project" value="InterPro"/>
</dbReference>
<dbReference type="InterPro" id="IPR024203">
    <property type="entry name" value="Deoxy-glucuronate_isom_IolB"/>
</dbReference>
<dbReference type="EC" id="5.3.1.30" evidence="2"/>
<evidence type="ECO:0000256" key="1">
    <source>
        <dbReference type="ARBA" id="ARBA00023235"/>
    </source>
</evidence>
<sequence>MRLHHPSGSLRADSDPVALTPRDAGWRYAGLRVLDIPAGSIRTLRTGEFEMFVLPLAGSGVLAVDGERFELHGRDSVFARVTDFAYVPRAAELTVTTRDGLLAALPMARCTRRLAPKYGPAEEVPVEVRGAGRATRQVNNFGVPGVWEHADRLMACELITPDGNWSSYPPHKHDEFGEHEVANEEIYYFRVAGADGITPAPGGFGVHRTYTQDGAIDETVTVRDGDVFLIPRGYHGPCVASPGYPMYYLNVLAGPGADRSMAFCDDPAHAWVRDAWASETTDPRCPVTDHRGRVAAGVPPWN</sequence>
<dbReference type="SUPFAM" id="SSF51182">
    <property type="entry name" value="RmlC-like cupins"/>
    <property type="match status" value="1"/>
</dbReference>
<dbReference type="InterPro" id="IPR014710">
    <property type="entry name" value="RmlC-like_jellyroll"/>
</dbReference>
<comment type="caution">
    <text evidence="2">The sequence shown here is derived from an EMBL/GenBank/DDBJ whole genome shotgun (WGS) entry which is preliminary data.</text>
</comment>
<dbReference type="EMBL" id="JADMLG010000031">
    <property type="protein sequence ID" value="MBH0781827.1"/>
    <property type="molecule type" value="Genomic_DNA"/>
</dbReference>
<evidence type="ECO:0000313" key="3">
    <source>
        <dbReference type="Proteomes" id="UP000655751"/>
    </source>
</evidence>
<dbReference type="RefSeq" id="WP_196154108.1">
    <property type="nucleotide sequence ID" value="NZ_JADMLG010000031.1"/>
</dbReference>
<name>A0A931IHE0_9NOCA</name>
<evidence type="ECO:0000313" key="2">
    <source>
        <dbReference type="EMBL" id="MBH0781827.1"/>
    </source>
</evidence>
<dbReference type="PANTHER" id="PTHR39193">
    <property type="entry name" value="5-DEOXY-GLUCURONATE ISOMERASE"/>
    <property type="match status" value="1"/>
</dbReference>
<reference evidence="2" key="1">
    <citation type="submission" date="2020-11" db="EMBL/GenBank/DDBJ databases">
        <title>Nocardia NEAU-351.nov., a novel actinomycete isolated from the cow dung.</title>
        <authorList>
            <person name="Zhang X."/>
        </authorList>
    </citation>
    <scope>NUCLEOTIDE SEQUENCE</scope>
    <source>
        <strain evidence="2">NEAU-351</strain>
    </source>
</reference>
<dbReference type="Pfam" id="PF04962">
    <property type="entry name" value="KduI"/>
    <property type="match status" value="1"/>
</dbReference>
<keyword evidence="1 2" id="KW-0413">Isomerase</keyword>
<dbReference type="NCBIfam" id="TIGR04378">
    <property type="entry name" value="myo_inos_iolB"/>
    <property type="match status" value="1"/>
</dbReference>
<proteinExistence type="predicted"/>
<dbReference type="GO" id="GO:0008880">
    <property type="term" value="F:glucuronate isomerase activity"/>
    <property type="evidence" value="ECO:0007669"/>
    <property type="project" value="InterPro"/>
</dbReference>
<dbReference type="PIRSF" id="PIRSF036628">
    <property type="entry name" value="IolB"/>
    <property type="match status" value="1"/>
</dbReference>
<dbReference type="Gene3D" id="2.60.120.10">
    <property type="entry name" value="Jelly Rolls"/>
    <property type="match status" value="2"/>
</dbReference>
<protein>
    <submittedName>
        <fullName evidence="2">5-deoxy-glucuronate isomerase</fullName>
        <ecNumber evidence="2">5.3.1.30</ecNumber>
    </submittedName>
</protein>
<dbReference type="PANTHER" id="PTHR39193:SF1">
    <property type="entry name" value="5-DEOXY-GLUCURONATE ISOMERASE"/>
    <property type="match status" value="1"/>
</dbReference>
<dbReference type="AlphaFoldDB" id="A0A931IHE0"/>
<accession>A0A931IHE0</accession>
<gene>
    <name evidence="2" type="primary">iolB</name>
    <name evidence="2" type="ORF">IT779_36695</name>
</gene>
<dbReference type="GO" id="GO:0102482">
    <property type="term" value="F:5-deoxy-D-glucuronate isomerase activity"/>
    <property type="evidence" value="ECO:0007669"/>
    <property type="project" value="UniProtKB-EC"/>
</dbReference>